<comment type="catalytic activity">
    <reaction evidence="2">
        <text>Hydrolysis of proteins in presence of ATP.</text>
        <dbReference type="EC" id="3.4.21.53"/>
    </reaction>
</comment>
<dbReference type="GO" id="GO:0030163">
    <property type="term" value="P:protein catabolic process"/>
    <property type="evidence" value="ECO:0007669"/>
    <property type="project" value="InterPro"/>
</dbReference>
<keyword evidence="6" id="KW-1185">Reference proteome</keyword>
<dbReference type="GO" id="GO:0006508">
    <property type="term" value="P:proteolysis"/>
    <property type="evidence" value="ECO:0007669"/>
    <property type="project" value="UniProtKB-KW"/>
</dbReference>
<dbReference type="SUPFAM" id="SSF52540">
    <property type="entry name" value="P-loop containing nucleoside triphosphate hydrolases"/>
    <property type="match status" value="1"/>
</dbReference>
<dbReference type="Pfam" id="PF13654">
    <property type="entry name" value="AAA_32"/>
    <property type="match status" value="1"/>
</dbReference>
<feature type="domain" description="Lon proteolytic" evidence="4">
    <location>
        <begin position="570"/>
        <end position="765"/>
    </location>
</feature>
<comment type="similarity">
    <text evidence="2">Belongs to the peptidase S16 family.</text>
</comment>
<reference evidence="5" key="1">
    <citation type="submission" date="2021-03" db="EMBL/GenBank/DDBJ databases">
        <title>Proteiniclasticum marinus sp. nov., isolated from tidal flat sediment.</title>
        <authorList>
            <person name="Namirimu T."/>
            <person name="Yang J.-A."/>
            <person name="Yang S.-H."/>
            <person name="Kim Y.-J."/>
            <person name="Kwon K.K."/>
        </authorList>
    </citation>
    <scope>NUCLEOTIDE SEQUENCE</scope>
    <source>
        <strain evidence="5">SCR006</strain>
    </source>
</reference>
<dbReference type="GO" id="GO:0004252">
    <property type="term" value="F:serine-type endopeptidase activity"/>
    <property type="evidence" value="ECO:0007669"/>
    <property type="project" value="UniProtKB-UniRule"/>
</dbReference>
<feature type="active site" evidence="2">
    <location>
        <position position="703"/>
    </location>
</feature>
<dbReference type="Proteomes" id="UP000664218">
    <property type="component" value="Unassembled WGS sequence"/>
</dbReference>
<accession>A0A939HEI6</accession>
<dbReference type="PROSITE" id="PS51786">
    <property type="entry name" value="LON_PROTEOLYTIC"/>
    <property type="match status" value="1"/>
</dbReference>
<dbReference type="Gene3D" id="3.30.230.10">
    <property type="match status" value="1"/>
</dbReference>
<evidence type="ECO:0000256" key="2">
    <source>
        <dbReference type="PROSITE-ProRule" id="PRU01122"/>
    </source>
</evidence>
<evidence type="ECO:0000313" key="5">
    <source>
        <dbReference type="EMBL" id="MBO1265838.1"/>
    </source>
</evidence>
<dbReference type="EMBL" id="JAFNJU010000010">
    <property type="protein sequence ID" value="MBO1265838.1"/>
    <property type="molecule type" value="Genomic_DNA"/>
</dbReference>
<dbReference type="Pfam" id="PF20437">
    <property type="entry name" value="LonC_helical"/>
    <property type="match status" value="1"/>
</dbReference>
<dbReference type="InterPro" id="IPR046844">
    <property type="entry name" value="Lon-like_helical"/>
</dbReference>
<dbReference type="AlphaFoldDB" id="A0A939HEI6"/>
<gene>
    <name evidence="5" type="ORF">J3A84_12430</name>
</gene>
<dbReference type="EC" id="3.4.21.53" evidence="2"/>
<dbReference type="PRINTS" id="PR00830">
    <property type="entry name" value="ENDOLAPTASE"/>
</dbReference>
<dbReference type="InterPro" id="IPR027417">
    <property type="entry name" value="P-loop_NTPase"/>
</dbReference>
<evidence type="ECO:0000256" key="1">
    <source>
        <dbReference type="ARBA" id="ARBA00022670"/>
    </source>
</evidence>
<evidence type="ECO:0000259" key="4">
    <source>
        <dbReference type="PROSITE" id="PS51786"/>
    </source>
</evidence>
<dbReference type="Gene3D" id="1.10.8.60">
    <property type="match status" value="1"/>
</dbReference>
<dbReference type="GO" id="GO:0004176">
    <property type="term" value="F:ATP-dependent peptidase activity"/>
    <property type="evidence" value="ECO:0007669"/>
    <property type="project" value="UniProtKB-UniRule"/>
</dbReference>
<dbReference type="InterPro" id="IPR020568">
    <property type="entry name" value="Ribosomal_Su5_D2-typ_SF"/>
</dbReference>
<evidence type="ECO:0000256" key="3">
    <source>
        <dbReference type="SAM" id="MobiDB-lite"/>
    </source>
</evidence>
<dbReference type="InterPro" id="IPR014721">
    <property type="entry name" value="Ribsml_uS5_D2-typ_fold_subgr"/>
</dbReference>
<keyword evidence="2" id="KW-0378">Hydrolase</keyword>
<dbReference type="InterPro" id="IPR046843">
    <property type="entry name" value="LonB_AAA-LID"/>
</dbReference>
<dbReference type="PANTHER" id="PTHR10046">
    <property type="entry name" value="ATP DEPENDENT LON PROTEASE FAMILY MEMBER"/>
    <property type="match status" value="1"/>
</dbReference>
<name>A0A939HEI6_9CLOT</name>
<dbReference type="GO" id="GO:0005524">
    <property type="term" value="F:ATP binding"/>
    <property type="evidence" value="ECO:0007669"/>
    <property type="project" value="InterPro"/>
</dbReference>
<dbReference type="Pfam" id="PF20436">
    <property type="entry name" value="LonB_AAA-LID"/>
    <property type="match status" value="1"/>
</dbReference>
<proteinExistence type="inferred from homology"/>
<protein>
    <recommendedName>
        <fullName evidence="2">endopeptidase La</fullName>
        <ecNumber evidence="2">3.4.21.53</ecNumber>
    </recommendedName>
</protein>
<organism evidence="5 6">
    <name type="scientific">Proteiniclasticum aestuarii</name>
    <dbReference type="NCBI Taxonomy" id="2817862"/>
    <lineage>
        <taxon>Bacteria</taxon>
        <taxon>Bacillati</taxon>
        <taxon>Bacillota</taxon>
        <taxon>Clostridia</taxon>
        <taxon>Eubacteriales</taxon>
        <taxon>Clostridiaceae</taxon>
        <taxon>Proteiniclasticum</taxon>
    </lineage>
</organism>
<evidence type="ECO:0000313" key="6">
    <source>
        <dbReference type="Proteomes" id="UP000664218"/>
    </source>
</evidence>
<dbReference type="SUPFAM" id="SSF54211">
    <property type="entry name" value="Ribosomal protein S5 domain 2-like"/>
    <property type="match status" value="1"/>
</dbReference>
<keyword evidence="2" id="KW-0720">Serine protease</keyword>
<dbReference type="InterPro" id="IPR027065">
    <property type="entry name" value="Lon_Prtase"/>
</dbReference>
<dbReference type="Gene3D" id="3.40.50.300">
    <property type="entry name" value="P-loop containing nucleotide triphosphate hydrolases"/>
    <property type="match status" value="2"/>
</dbReference>
<feature type="region of interest" description="Disordered" evidence="3">
    <location>
        <begin position="205"/>
        <end position="235"/>
    </location>
</feature>
<dbReference type="InterPro" id="IPR041699">
    <property type="entry name" value="AAA_32"/>
</dbReference>
<sequence>MEMEKYTVPIERLRKICDVEQEIGRFGNTRELDATEGVIGQDRAVLAMEFGLAMDAPGYNIFVVGPHGTGKSTYTEAIVEKASERMRNLPKDWCYIHNFRDEDRPRIIAFPAGTGRVFQNDMHDLVEDLRELVSKAFEDGEYEEKRDHIILSLQEKLDRQFNSMKEEAKKEGFDMKPVPPRFVFIPLKDGKQMLPEVFEKLTPEEKKQLDEKGRKLTKSLDETLKESQRLEDQAKEDMRELEQSIALSVIRPRVEIVKEKYKAYDKVMTYMEELIEDAAYHHKAFLQSQQPEKEKETSPFTPEEKNPLQKYAVNVFVNNETCESAPVVIEPNPNYYNLFGKLEYKSHMLSMSTDFTMLRPGAIHRANGGFLILQIKDVLRDAYAWETLKKAIEHQKAVVENIGEEYRLVPAGTIRPEPVPLDLKIIIISDPEIYYLLYAYDEDLKRLFKVRVDFDVDMPRTSENLKEYASFVTTLTKKENLLPFKGDALGKVIEYGSRIAGDQNRLSTRFNKVTEVIYEAEALAKSRGNSEVDESHVMEAVKERIRRENRLEERIREQILEGKVIIHTEGEEVGQINGLSVLDTGGYAFGMPTRITARTYAGDQGVINIERETKMSGSIHTKGVLTLSGFLGGVFAQKFPLGLTAQVTFEQSYGGVEGDSASSAELYAILSSLSDVPLTQAIAVTGSVDQRGEIQPIGGVTEKIEGFFDVCKAKGLTGGQGVMIPVQNIDNLMLKDEVIAAVEAGVFRIYAVRSIDEGIEVLTGMPSGRKKDGGYTEGSVFDRANRKLQSFTEALKTLR</sequence>
<dbReference type="Pfam" id="PF05362">
    <property type="entry name" value="Lon_C"/>
    <property type="match status" value="1"/>
</dbReference>
<keyword evidence="1 2" id="KW-0645">Protease</keyword>
<feature type="active site" evidence="2">
    <location>
        <position position="660"/>
    </location>
</feature>
<comment type="caution">
    <text evidence="5">The sequence shown here is derived from an EMBL/GenBank/DDBJ whole genome shotgun (WGS) entry which is preliminary data.</text>
</comment>
<dbReference type="InterPro" id="IPR008269">
    <property type="entry name" value="Lon_proteolytic"/>
</dbReference>